<dbReference type="Gene3D" id="3.30.565.10">
    <property type="entry name" value="Histidine kinase-like ATPase, C-terminal domain"/>
    <property type="match status" value="1"/>
</dbReference>
<comment type="catalytic activity">
    <reaction evidence="1">
        <text>ATP + protein L-histidine = ADP + protein N-phospho-L-histidine.</text>
        <dbReference type="EC" id="2.7.13.3"/>
    </reaction>
</comment>
<evidence type="ECO:0000256" key="6">
    <source>
        <dbReference type="SAM" id="Phobius"/>
    </source>
</evidence>
<dbReference type="RefSeq" id="WP_133993551.1">
    <property type="nucleotide sequence ID" value="NZ_SODV01000001.1"/>
</dbReference>
<dbReference type="GO" id="GO:0000155">
    <property type="term" value="F:phosphorelay sensor kinase activity"/>
    <property type="evidence" value="ECO:0007669"/>
    <property type="project" value="InterPro"/>
</dbReference>
<keyword evidence="7" id="KW-0732">Signal</keyword>
<dbReference type="PRINTS" id="PR00344">
    <property type="entry name" value="BCTRLSENSOR"/>
</dbReference>
<reference evidence="10 11" key="1">
    <citation type="submission" date="2019-03" db="EMBL/GenBank/DDBJ databases">
        <title>Genomic Encyclopedia of Type Strains, Phase IV (KMG-IV): sequencing the most valuable type-strain genomes for metagenomic binning, comparative biology and taxonomic classification.</title>
        <authorList>
            <person name="Goeker M."/>
        </authorList>
    </citation>
    <scope>NUCLEOTIDE SEQUENCE [LARGE SCALE GENOMIC DNA]</scope>
    <source>
        <strain evidence="10 11">DSM 100059</strain>
    </source>
</reference>
<dbReference type="Pfam" id="PF00512">
    <property type="entry name" value="HisKA"/>
    <property type="match status" value="1"/>
</dbReference>
<dbReference type="PROSITE" id="PS50110">
    <property type="entry name" value="RESPONSE_REGULATORY"/>
    <property type="match status" value="1"/>
</dbReference>
<dbReference type="SUPFAM" id="SSF49785">
    <property type="entry name" value="Galactose-binding domain-like"/>
    <property type="match status" value="1"/>
</dbReference>
<keyword evidence="6" id="KW-0812">Transmembrane</keyword>
<dbReference type="CDD" id="cd00082">
    <property type="entry name" value="HisKA"/>
    <property type="match status" value="1"/>
</dbReference>
<dbReference type="InterPro" id="IPR004358">
    <property type="entry name" value="Sig_transdc_His_kin-like_C"/>
</dbReference>
<dbReference type="CDD" id="cd17546">
    <property type="entry name" value="REC_hyHK_CKI1_RcsC-like"/>
    <property type="match status" value="1"/>
</dbReference>
<dbReference type="Gene3D" id="1.10.287.130">
    <property type="match status" value="1"/>
</dbReference>
<dbReference type="EC" id="2.7.13.3" evidence="2"/>
<evidence type="ECO:0000256" key="3">
    <source>
        <dbReference type="ARBA" id="ARBA00022553"/>
    </source>
</evidence>
<dbReference type="InterPro" id="IPR003661">
    <property type="entry name" value="HisK_dim/P_dom"/>
</dbReference>
<keyword evidence="4" id="KW-0902">Two-component regulatory system</keyword>
<dbReference type="EMBL" id="SODV01000001">
    <property type="protein sequence ID" value="TDX01203.1"/>
    <property type="molecule type" value="Genomic_DNA"/>
</dbReference>
<keyword evidence="6" id="KW-0472">Membrane</keyword>
<evidence type="ECO:0000256" key="2">
    <source>
        <dbReference type="ARBA" id="ARBA00012438"/>
    </source>
</evidence>
<dbReference type="SMART" id="SM00387">
    <property type="entry name" value="HATPase_c"/>
    <property type="match status" value="1"/>
</dbReference>
<dbReference type="InterPro" id="IPR011623">
    <property type="entry name" value="7TMR_DISM_rcpt_extracell_dom1"/>
</dbReference>
<proteinExistence type="predicted"/>
<feature type="transmembrane region" description="Helical" evidence="6">
    <location>
        <begin position="291"/>
        <end position="311"/>
    </location>
</feature>
<evidence type="ECO:0000256" key="1">
    <source>
        <dbReference type="ARBA" id="ARBA00000085"/>
    </source>
</evidence>
<keyword evidence="11" id="KW-1185">Reference proteome</keyword>
<keyword evidence="6" id="KW-1133">Transmembrane helix</keyword>
<dbReference type="SMART" id="SM00388">
    <property type="entry name" value="HisKA"/>
    <property type="match status" value="1"/>
</dbReference>
<dbReference type="FunFam" id="3.30.565.10:FF:000010">
    <property type="entry name" value="Sensor histidine kinase RcsC"/>
    <property type="match status" value="1"/>
</dbReference>
<accession>A0A4V3GLY0</accession>
<dbReference type="Pfam" id="PF00072">
    <property type="entry name" value="Response_reg"/>
    <property type="match status" value="1"/>
</dbReference>
<dbReference type="OrthoDB" id="9811889at2"/>
<feature type="transmembrane region" description="Helical" evidence="6">
    <location>
        <begin position="226"/>
        <end position="243"/>
    </location>
</feature>
<feature type="transmembrane region" description="Helical" evidence="6">
    <location>
        <begin position="255"/>
        <end position="279"/>
    </location>
</feature>
<feature type="modified residue" description="4-aspartylphosphate" evidence="5">
    <location>
        <position position="743"/>
    </location>
</feature>
<dbReference type="InterPro" id="IPR008979">
    <property type="entry name" value="Galactose-bd-like_sf"/>
</dbReference>
<evidence type="ECO:0000313" key="10">
    <source>
        <dbReference type="EMBL" id="TDX01203.1"/>
    </source>
</evidence>
<dbReference type="SUPFAM" id="SSF55874">
    <property type="entry name" value="ATPase domain of HSP90 chaperone/DNA topoisomerase II/histidine kinase"/>
    <property type="match status" value="1"/>
</dbReference>
<protein>
    <recommendedName>
        <fullName evidence="2">histidine kinase</fullName>
        <ecNumber evidence="2">2.7.13.3</ecNumber>
    </recommendedName>
</protein>
<dbReference type="InterPro" id="IPR036097">
    <property type="entry name" value="HisK_dim/P_sf"/>
</dbReference>
<feature type="transmembrane region" description="Helical" evidence="6">
    <location>
        <begin position="317"/>
        <end position="337"/>
    </location>
</feature>
<dbReference type="Pfam" id="PF07695">
    <property type="entry name" value="7TMR-DISM_7TM"/>
    <property type="match status" value="1"/>
</dbReference>
<dbReference type="SUPFAM" id="SSF52172">
    <property type="entry name" value="CheY-like"/>
    <property type="match status" value="1"/>
</dbReference>
<keyword evidence="10" id="KW-0418">Kinase</keyword>
<dbReference type="InterPro" id="IPR011006">
    <property type="entry name" value="CheY-like_superfamily"/>
</dbReference>
<evidence type="ECO:0000256" key="4">
    <source>
        <dbReference type="ARBA" id="ARBA00023012"/>
    </source>
</evidence>
<evidence type="ECO:0000259" key="8">
    <source>
        <dbReference type="PROSITE" id="PS50109"/>
    </source>
</evidence>
<feature type="domain" description="Response regulatory" evidence="9">
    <location>
        <begin position="694"/>
        <end position="808"/>
    </location>
</feature>
<dbReference type="SUPFAM" id="SSF47384">
    <property type="entry name" value="Homodimeric domain of signal transducing histidine kinase"/>
    <property type="match status" value="1"/>
</dbReference>
<evidence type="ECO:0000313" key="11">
    <source>
        <dbReference type="Proteomes" id="UP000294498"/>
    </source>
</evidence>
<dbReference type="InterPro" id="IPR003594">
    <property type="entry name" value="HATPase_dom"/>
</dbReference>
<dbReference type="InterPro" id="IPR001789">
    <property type="entry name" value="Sig_transdc_resp-reg_receiver"/>
</dbReference>
<dbReference type="PANTHER" id="PTHR45339:SF1">
    <property type="entry name" value="HYBRID SIGNAL TRANSDUCTION HISTIDINE KINASE J"/>
    <property type="match status" value="1"/>
</dbReference>
<evidence type="ECO:0000259" key="9">
    <source>
        <dbReference type="PROSITE" id="PS50110"/>
    </source>
</evidence>
<dbReference type="PANTHER" id="PTHR45339">
    <property type="entry name" value="HYBRID SIGNAL TRANSDUCTION HISTIDINE KINASE J"/>
    <property type="match status" value="1"/>
</dbReference>
<keyword evidence="3 5" id="KW-0597">Phosphoprotein</keyword>
<dbReference type="SMART" id="SM00448">
    <property type="entry name" value="REC"/>
    <property type="match status" value="1"/>
</dbReference>
<feature type="transmembrane region" description="Helical" evidence="6">
    <location>
        <begin position="197"/>
        <end position="219"/>
    </location>
</feature>
<comment type="caution">
    <text evidence="10">The sequence shown here is derived from an EMBL/GenBank/DDBJ whole genome shotgun (WGS) entry which is preliminary data.</text>
</comment>
<dbReference type="Gene3D" id="3.40.50.2300">
    <property type="match status" value="1"/>
</dbReference>
<dbReference type="InterPro" id="IPR005467">
    <property type="entry name" value="His_kinase_dom"/>
</dbReference>
<gene>
    <name evidence="10" type="ORF">EDB95_2235</name>
</gene>
<evidence type="ECO:0000256" key="7">
    <source>
        <dbReference type="SAM" id="SignalP"/>
    </source>
</evidence>
<feature type="chain" id="PRO_5020374254" description="histidine kinase" evidence="7">
    <location>
        <begin position="25"/>
        <end position="811"/>
    </location>
</feature>
<dbReference type="Proteomes" id="UP000294498">
    <property type="component" value="Unassembled WGS sequence"/>
</dbReference>
<feature type="transmembrane region" description="Helical" evidence="6">
    <location>
        <begin position="349"/>
        <end position="371"/>
    </location>
</feature>
<dbReference type="CDD" id="cd16922">
    <property type="entry name" value="HATPase_EvgS-ArcB-TorS-like"/>
    <property type="match status" value="1"/>
</dbReference>
<dbReference type="InterPro" id="IPR036890">
    <property type="entry name" value="HATPase_C_sf"/>
</dbReference>
<dbReference type="Pfam" id="PF02518">
    <property type="entry name" value="HATPase_c"/>
    <property type="match status" value="1"/>
</dbReference>
<evidence type="ECO:0000256" key="5">
    <source>
        <dbReference type="PROSITE-ProRule" id="PRU00169"/>
    </source>
</evidence>
<feature type="domain" description="Histidine kinase" evidence="8">
    <location>
        <begin position="422"/>
        <end position="643"/>
    </location>
</feature>
<dbReference type="PROSITE" id="PS50109">
    <property type="entry name" value="HIS_KIN"/>
    <property type="match status" value="1"/>
</dbReference>
<dbReference type="AlphaFoldDB" id="A0A4V3GLY0"/>
<sequence length="811" mass="91314">MKGRHYLIACSTLLLTTWITRVHAVPGKDFPMAAGGVMDLRGWDLSEQPVRLNGDWALFWHQLTFPPDTPKGSPAFVTFPRLWNDLGLPNKGYATYTLTVLLPKPSYHLAMQVPDCYSCYRFFVNGRLICSAGKPDTTAERAEPHWFNKTVNIPDGADTLHLLLQVANFWHSRGGPYKQMRLGDRSALFLETDRNKAVDFLLCGCLFMGGLFFLGLYLFGRHDKAILFFSLFCVTYSYRLIGTDLYPLHAIFPDLSWFLTIHLEYLTLFLSITFLVEYVRRLYPEDVNHRYINVMEWFCIVFAVISVLTPPSIFTRLINPFLIVMFAYIVYTIYVYIQAARHRRIGSSYALMSMGVLMVTFTVLNLEYLGFVGRTQWVQAIGYISFFFLQSLILSFRFSHDLKQAKIQAEQGARAKSEFLSSMSHEIRTPLNSVIGMTHLLLMNETRSDQKEQLEVLLFSANNLLSIVNDILDYHKIEAGKIEFESVPIRLPELASNIVAGFASFAREKNIALHLDVDPGITETVTGDPTRLCQVINNLVHNAIKFTNQGSVWLRLKAEGREAGSLRVLFSVEDTGIGISPDKQRQVFDEFAQADSSTSRSYGGTGLGLTISQKLLRLRGSELHLRSAVGKGSTFYFSLLFPIVSEPAVQVAPVPKTFPHPGETLVPPAAVHAQLTGKPTETTPAAERPLADVCILLVEDNPLNVLVTTKVLNRWGAQVEHAGNGKEALEKLNPLVHRLILMDMHMPVMDGYSATMRIREMGLTLPIIALTASVAKEEHKALYNYYIDEVVTKPFHPDQLLRAITKCLISE</sequence>
<organism evidence="10 11">
    <name type="scientific">Dinghuibacter silviterrae</name>
    <dbReference type="NCBI Taxonomy" id="1539049"/>
    <lineage>
        <taxon>Bacteria</taxon>
        <taxon>Pseudomonadati</taxon>
        <taxon>Bacteroidota</taxon>
        <taxon>Chitinophagia</taxon>
        <taxon>Chitinophagales</taxon>
        <taxon>Chitinophagaceae</taxon>
        <taxon>Dinghuibacter</taxon>
    </lineage>
</organism>
<feature type="signal peptide" evidence="7">
    <location>
        <begin position="1"/>
        <end position="24"/>
    </location>
</feature>
<keyword evidence="10" id="KW-0808">Transferase</keyword>
<feature type="transmembrane region" description="Helical" evidence="6">
    <location>
        <begin position="377"/>
        <end position="396"/>
    </location>
</feature>
<name>A0A4V3GLY0_9BACT</name>